<reference evidence="1 2" key="1">
    <citation type="submission" date="2017-09" db="EMBL/GenBank/DDBJ databases">
        <title>Depth-based differentiation of microbial function through sediment-hosted aquifers and enrichment of novel symbionts in the deep terrestrial subsurface.</title>
        <authorList>
            <person name="Probst A.J."/>
            <person name="Ladd B."/>
            <person name="Jarett J.K."/>
            <person name="Geller-Mcgrath D.E."/>
            <person name="Sieber C.M."/>
            <person name="Emerson J.B."/>
            <person name="Anantharaman K."/>
            <person name="Thomas B.C."/>
            <person name="Malmstrom R."/>
            <person name="Stieglmeier M."/>
            <person name="Klingl A."/>
            <person name="Woyke T."/>
            <person name="Ryan C.M."/>
            <person name="Banfield J.F."/>
        </authorList>
    </citation>
    <scope>NUCLEOTIDE SEQUENCE [LARGE SCALE GENOMIC DNA]</scope>
    <source>
        <strain evidence="1">CG11_big_fil_rev_8_21_14_0_20_35_14</strain>
    </source>
</reference>
<comment type="caution">
    <text evidence="1">The sequence shown here is derived from an EMBL/GenBank/DDBJ whole genome shotgun (WGS) entry which is preliminary data.</text>
</comment>
<name>A0A2H0KQM2_9BACT</name>
<dbReference type="AlphaFoldDB" id="A0A2H0KQM2"/>
<gene>
    <name evidence="1" type="ORF">COV86_01705</name>
</gene>
<proteinExistence type="predicted"/>
<protein>
    <submittedName>
        <fullName evidence="1">Uncharacterized protein</fullName>
    </submittedName>
</protein>
<evidence type="ECO:0000313" key="1">
    <source>
        <dbReference type="EMBL" id="PIQ72684.1"/>
    </source>
</evidence>
<accession>A0A2H0KQM2</accession>
<dbReference type="EMBL" id="PCVL01000019">
    <property type="protein sequence ID" value="PIQ72684.1"/>
    <property type="molecule type" value="Genomic_DNA"/>
</dbReference>
<dbReference type="Proteomes" id="UP000229570">
    <property type="component" value="Unassembled WGS sequence"/>
</dbReference>
<organism evidence="1 2">
    <name type="scientific">Candidatus Roizmanbacteria bacterium CG11_big_fil_rev_8_21_14_0_20_35_14</name>
    <dbReference type="NCBI Taxonomy" id="1974855"/>
    <lineage>
        <taxon>Bacteria</taxon>
        <taxon>Candidatus Roizmaniibacteriota</taxon>
    </lineage>
</organism>
<sequence>MVEQAAYIFPVRDLARRIVTTDTIIADQPGYHILSSQPDLEVARKKITMYGSISEDVVAKKNNQKDYLLGVQCFNELLQLLAADDPLITDLGITDEELRLNLKKGVDFKTECLINKTQVLAKKQSGNFQQEIQVIAEQFGDLQNLKEKLFTTPSTLSKA</sequence>
<evidence type="ECO:0000313" key="2">
    <source>
        <dbReference type="Proteomes" id="UP000229570"/>
    </source>
</evidence>